<accession>M5RUW2</accession>
<gene>
    <name evidence="1" type="ORF">RMSM_00091</name>
</gene>
<sequence>MSLTESRGIVTSVTFRSTDHFRAFAFRSRWSITAQTQREIFRKGIAFLIEFVIRN</sequence>
<protein>
    <submittedName>
        <fullName evidence="1">Uncharacterized protein</fullName>
    </submittedName>
</protein>
<evidence type="ECO:0000313" key="1">
    <source>
        <dbReference type="EMBL" id="EMI22981.1"/>
    </source>
</evidence>
<comment type="caution">
    <text evidence="1">The sequence shown here is derived from an EMBL/GenBank/DDBJ whole genome shotgun (WGS) entry which is preliminary data.</text>
</comment>
<dbReference type="EMBL" id="ANOG01000010">
    <property type="protein sequence ID" value="EMI22981.1"/>
    <property type="molecule type" value="Genomic_DNA"/>
</dbReference>
<dbReference type="Proteomes" id="UP000011991">
    <property type="component" value="Unassembled WGS sequence"/>
</dbReference>
<keyword evidence="2" id="KW-1185">Reference proteome</keyword>
<evidence type="ECO:0000313" key="2">
    <source>
        <dbReference type="Proteomes" id="UP000011991"/>
    </source>
</evidence>
<organism evidence="1 2">
    <name type="scientific">Rhodopirellula maiorica SM1</name>
    <dbReference type="NCBI Taxonomy" id="1265738"/>
    <lineage>
        <taxon>Bacteria</taxon>
        <taxon>Pseudomonadati</taxon>
        <taxon>Planctomycetota</taxon>
        <taxon>Planctomycetia</taxon>
        <taxon>Pirellulales</taxon>
        <taxon>Pirellulaceae</taxon>
        <taxon>Novipirellula</taxon>
    </lineage>
</organism>
<dbReference type="AlphaFoldDB" id="M5RUW2"/>
<name>M5RUW2_9BACT</name>
<proteinExistence type="predicted"/>
<reference evidence="1 2" key="1">
    <citation type="journal article" date="2013" name="Mar. Genomics">
        <title>Expression of sulfatases in Rhodopirellula baltica and the diversity of sulfatases in the genus Rhodopirellula.</title>
        <authorList>
            <person name="Wegner C.E."/>
            <person name="Richter-Heitmann T."/>
            <person name="Klindworth A."/>
            <person name="Klockow C."/>
            <person name="Richter M."/>
            <person name="Achstetter T."/>
            <person name="Glockner F.O."/>
            <person name="Harder J."/>
        </authorList>
    </citation>
    <scope>NUCLEOTIDE SEQUENCE [LARGE SCALE GENOMIC DNA]</scope>
    <source>
        <strain evidence="1 2">SM1</strain>
    </source>
</reference>